<gene>
    <name evidence="5" type="ORF">UCRPC4_g06660</name>
</gene>
<dbReference type="PROSITE" id="PS50213">
    <property type="entry name" value="FAS1"/>
    <property type="match status" value="2"/>
</dbReference>
<evidence type="ECO:0000313" key="6">
    <source>
        <dbReference type="Proteomes" id="UP000053317"/>
    </source>
</evidence>
<accession>A0A0G2DWV1</accession>
<dbReference type="Proteomes" id="UP000053317">
    <property type="component" value="Unassembled WGS sequence"/>
</dbReference>
<dbReference type="InterPro" id="IPR050904">
    <property type="entry name" value="Adhesion/Biosynth-related"/>
</dbReference>
<dbReference type="GO" id="GO:0000329">
    <property type="term" value="C:fungal-type vacuole membrane"/>
    <property type="evidence" value="ECO:0007669"/>
    <property type="project" value="TreeGrafter"/>
</dbReference>
<proteinExistence type="predicted"/>
<dbReference type="EMBL" id="LCWF01000213">
    <property type="protein sequence ID" value="KKY14636.1"/>
    <property type="molecule type" value="Genomic_DNA"/>
</dbReference>
<keyword evidence="2" id="KW-0812">Transmembrane</keyword>
<keyword evidence="2" id="KW-1133">Transmembrane helix</keyword>
<dbReference type="InterPro" id="IPR036378">
    <property type="entry name" value="FAS1_dom_sf"/>
</dbReference>
<evidence type="ECO:0000256" key="1">
    <source>
        <dbReference type="SAM" id="MobiDB-lite"/>
    </source>
</evidence>
<feature type="signal peptide" evidence="3">
    <location>
        <begin position="1"/>
        <end position="22"/>
    </location>
</feature>
<organism evidence="5 6">
    <name type="scientific">Phaeomoniella chlamydospora</name>
    <name type="common">Phaeoacremonium chlamydosporum</name>
    <dbReference type="NCBI Taxonomy" id="158046"/>
    <lineage>
        <taxon>Eukaryota</taxon>
        <taxon>Fungi</taxon>
        <taxon>Dikarya</taxon>
        <taxon>Ascomycota</taxon>
        <taxon>Pezizomycotina</taxon>
        <taxon>Eurotiomycetes</taxon>
        <taxon>Chaetothyriomycetidae</taxon>
        <taxon>Phaeomoniellales</taxon>
        <taxon>Phaeomoniellaceae</taxon>
        <taxon>Phaeomoniella</taxon>
    </lineage>
</organism>
<feature type="domain" description="FAS1" evidence="4">
    <location>
        <begin position="184"/>
        <end position="314"/>
    </location>
</feature>
<dbReference type="InterPro" id="IPR000782">
    <property type="entry name" value="FAS1_domain"/>
</dbReference>
<reference evidence="5 6" key="2">
    <citation type="submission" date="2015-05" db="EMBL/GenBank/DDBJ databases">
        <authorList>
            <person name="Morales-Cruz A."/>
            <person name="Amrine K.C."/>
            <person name="Cantu D."/>
        </authorList>
    </citation>
    <scope>NUCLEOTIDE SEQUENCE [LARGE SCALE GENOMIC DNA]</scope>
    <source>
        <strain evidence="5">UCRPC4</strain>
    </source>
</reference>
<feature type="domain" description="FAS1" evidence="4">
    <location>
        <begin position="27"/>
        <end position="181"/>
    </location>
</feature>
<dbReference type="AlphaFoldDB" id="A0A0G2DWV1"/>
<dbReference type="PANTHER" id="PTHR10900:SF77">
    <property type="entry name" value="FI19380P1"/>
    <property type="match status" value="1"/>
</dbReference>
<evidence type="ECO:0000259" key="4">
    <source>
        <dbReference type="PROSITE" id="PS50213"/>
    </source>
</evidence>
<dbReference type="Pfam" id="PF02469">
    <property type="entry name" value="Fasciclin"/>
    <property type="match status" value="2"/>
</dbReference>
<evidence type="ECO:0000256" key="2">
    <source>
        <dbReference type="SAM" id="Phobius"/>
    </source>
</evidence>
<dbReference type="OrthoDB" id="286301at2759"/>
<dbReference type="SUPFAM" id="SSF82153">
    <property type="entry name" value="FAS1 domain"/>
    <property type="match status" value="2"/>
</dbReference>
<evidence type="ECO:0000256" key="3">
    <source>
        <dbReference type="SAM" id="SignalP"/>
    </source>
</evidence>
<dbReference type="SMART" id="SM00554">
    <property type="entry name" value="FAS1"/>
    <property type="match status" value="2"/>
</dbReference>
<comment type="caution">
    <text evidence="5">The sequence shown here is derived from an EMBL/GenBank/DDBJ whole genome shotgun (WGS) entry which is preliminary data.</text>
</comment>
<sequence>MLGGKALVKGLVLLSCLVISNAQTIKTPSLQHVLSTNKNLTKFYGLMQEKYPDFLSILEAQNTAEQPITVLAPSNDAFVKIPDSSIGEAFNNNDTDAIREVFMYHVLPGTHSTASFSTSFQFLATWLADSSATNVTSGQRVGVVQQTPYYIFISGLGTRSTITTADIYFTGGVLHIIDMPVIPPVSFPETAEDFNTTAFLGAAYQNLTLANLMNLTSDITIFAPVNNAFESINTSPLISSNSTLSPIIQYHIIISPSGPLYSPLLTNGTIFTTLSGTNLTVYSASNSIFINNARLLQSDLLLANGVMHTIDSVQCPCAPNVQPNPELATAAEVIPLGSKTLFGKVPFTTAIPDLTATLSASITGSSSTSGSGSVTTSSGYDGAASSTYSSGGATESKKSLATRSNAGTQMMRLFCLLSFVISIEAVIMGLGYI</sequence>
<dbReference type="PANTHER" id="PTHR10900">
    <property type="entry name" value="PERIOSTIN-RELATED"/>
    <property type="match status" value="1"/>
</dbReference>
<keyword evidence="2" id="KW-0472">Membrane</keyword>
<protein>
    <submittedName>
        <fullName evidence="5">Putative beta-ig-h3 fasciclin</fullName>
    </submittedName>
</protein>
<keyword evidence="6" id="KW-1185">Reference proteome</keyword>
<feature type="transmembrane region" description="Helical" evidence="2">
    <location>
        <begin position="410"/>
        <end position="432"/>
    </location>
</feature>
<keyword evidence="3" id="KW-0732">Signal</keyword>
<evidence type="ECO:0000313" key="5">
    <source>
        <dbReference type="EMBL" id="KKY14636.1"/>
    </source>
</evidence>
<dbReference type="Gene3D" id="2.30.180.10">
    <property type="entry name" value="FAS1 domain"/>
    <property type="match status" value="2"/>
</dbReference>
<feature type="chain" id="PRO_5002543262" evidence="3">
    <location>
        <begin position="23"/>
        <end position="433"/>
    </location>
</feature>
<dbReference type="GO" id="GO:0016236">
    <property type="term" value="P:macroautophagy"/>
    <property type="evidence" value="ECO:0007669"/>
    <property type="project" value="TreeGrafter"/>
</dbReference>
<feature type="region of interest" description="Disordered" evidence="1">
    <location>
        <begin position="362"/>
        <end position="381"/>
    </location>
</feature>
<name>A0A0G2DWV1_PHACM</name>
<reference evidence="5 6" key="1">
    <citation type="submission" date="2015-05" db="EMBL/GenBank/DDBJ databases">
        <title>Distinctive expansion of gene families associated with plant cell wall degradation and secondary metabolism in the genomes of grapevine trunk pathogens.</title>
        <authorList>
            <person name="Lawrence D.P."/>
            <person name="Travadon R."/>
            <person name="Rolshausen P.E."/>
            <person name="Baumgartner K."/>
        </authorList>
    </citation>
    <scope>NUCLEOTIDE SEQUENCE [LARGE SCALE GENOMIC DNA]</scope>
    <source>
        <strain evidence="5">UCRPC4</strain>
    </source>
</reference>